<keyword evidence="2" id="KW-1185">Reference proteome</keyword>
<evidence type="ECO:0000313" key="2">
    <source>
        <dbReference type="Proteomes" id="UP000537130"/>
    </source>
</evidence>
<accession>A0A7W4Z586</accession>
<comment type="caution">
    <text evidence="1">The sequence shown here is derived from an EMBL/GenBank/DDBJ whole genome shotgun (WGS) entry which is preliminary data.</text>
</comment>
<gene>
    <name evidence="1" type="ORF">FHR99_001475</name>
</gene>
<dbReference type="Proteomes" id="UP000537130">
    <property type="component" value="Unassembled WGS sequence"/>
</dbReference>
<sequence>MSFRHSITVILSHTMEIVNIYNIKFNIYSLIKIIKDSMKISH</sequence>
<reference evidence="1 2" key="1">
    <citation type="submission" date="2020-08" db="EMBL/GenBank/DDBJ databases">
        <title>Genomic Encyclopedia of Type Strains, Phase III (KMG-III): the genomes of soil and plant-associated and newly described type strains.</title>
        <authorList>
            <person name="Whitman W."/>
        </authorList>
    </citation>
    <scope>NUCLEOTIDE SEQUENCE [LARGE SCALE GENOMIC DNA]</scope>
    <source>
        <strain evidence="1 2">CECT 8654</strain>
    </source>
</reference>
<organism evidence="1 2">
    <name type="scientific">Litorivivens lipolytica</name>
    <dbReference type="NCBI Taxonomy" id="1524264"/>
    <lineage>
        <taxon>Bacteria</taxon>
        <taxon>Pseudomonadati</taxon>
        <taxon>Pseudomonadota</taxon>
        <taxon>Gammaproteobacteria</taxon>
        <taxon>Litorivivens</taxon>
    </lineage>
</organism>
<dbReference type="AlphaFoldDB" id="A0A7W4Z586"/>
<protein>
    <submittedName>
        <fullName evidence="1">Uncharacterized protein</fullName>
    </submittedName>
</protein>
<evidence type="ECO:0000313" key="1">
    <source>
        <dbReference type="EMBL" id="MBB3047239.1"/>
    </source>
</evidence>
<dbReference type="EMBL" id="JACHWY010000001">
    <property type="protein sequence ID" value="MBB3047239.1"/>
    <property type="molecule type" value="Genomic_DNA"/>
</dbReference>
<name>A0A7W4Z586_9GAMM</name>
<proteinExistence type="predicted"/>